<organism evidence="6 7">
    <name type="scientific">Dacryopinax primogenitus (strain DJM 731)</name>
    <name type="common">Brown rot fungus</name>
    <dbReference type="NCBI Taxonomy" id="1858805"/>
    <lineage>
        <taxon>Eukaryota</taxon>
        <taxon>Fungi</taxon>
        <taxon>Dikarya</taxon>
        <taxon>Basidiomycota</taxon>
        <taxon>Agaricomycotina</taxon>
        <taxon>Dacrymycetes</taxon>
        <taxon>Dacrymycetales</taxon>
        <taxon>Dacrymycetaceae</taxon>
        <taxon>Dacryopinax</taxon>
    </lineage>
</organism>
<evidence type="ECO:0000256" key="1">
    <source>
        <dbReference type="ARBA" id="ARBA00004604"/>
    </source>
</evidence>
<feature type="compositionally biased region" description="Basic and acidic residues" evidence="5">
    <location>
        <begin position="139"/>
        <end position="160"/>
    </location>
</feature>
<feature type="region of interest" description="Disordered" evidence="5">
    <location>
        <begin position="135"/>
        <end position="177"/>
    </location>
</feature>
<accession>M5FR66</accession>
<dbReference type="AlphaFoldDB" id="M5FR66"/>
<proteinExistence type="inferred from homology"/>
<dbReference type="GO" id="GO:0030686">
    <property type="term" value="C:90S preribosome"/>
    <property type="evidence" value="ECO:0007669"/>
    <property type="project" value="InterPro"/>
</dbReference>
<evidence type="ECO:0000313" key="7">
    <source>
        <dbReference type="Proteomes" id="UP000030653"/>
    </source>
</evidence>
<sequence length="206" mass="22941">MTPHICSSFIMPKAQRRARTVAHDPPLRPKKTLPSLRDFAVNERVEKVVSGSKADQTGDAILAENAVEPVQTPKKERVAARHERLLNRLNILSNNSPHAPYAFSKSALKRYKRKAKEDIPLSGLGAALAEVGEEVQQEQEQRAEQKAKEGKIGEGKERGLSSKQRRKAVETEAKHLNAVLKDPTFRANAFAAIRQHTANTLEKRDT</sequence>
<comment type="similarity">
    <text evidence="2">Belongs to the SLX9 family.</text>
</comment>
<dbReference type="InterPro" id="IPR028160">
    <property type="entry name" value="Slx9-like"/>
</dbReference>
<reference evidence="6 7" key="1">
    <citation type="journal article" date="2012" name="Science">
        <title>The Paleozoic origin of enzymatic lignin decomposition reconstructed from 31 fungal genomes.</title>
        <authorList>
            <person name="Floudas D."/>
            <person name="Binder M."/>
            <person name="Riley R."/>
            <person name="Barry K."/>
            <person name="Blanchette R.A."/>
            <person name="Henrissat B."/>
            <person name="Martinez A.T."/>
            <person name="Otillar R."/>
            <person name="Spatafora J.W."/>
            <person name="Yadav J.S."/>
            <person name="Aerts A."/>
            <person name="Benoit I."/>
            <person name="Boyd A."/>
            <person name="Carlson A."/>
            <person name="Copeland A."/>
            <person name="Coutinho P.M."/>
            <person name="de Vries R.P."/>
            <person name="Ferreira P."/>
            <person name="Findley K."/>
            <person name="Foster B."/>
            <person name="Gaskell J."/>
            <person name="Glotzer D."/>
            <person name="Gorecki P."/>
            <person name="Heitman J."/>
            <person name="Hesse C."/>
            <person name="Hori C."/>
            <person name="Igarashi K."/>
            <person name="Jurgens J.A."/>
            <person name="Kallen N."/>
            <person name="Kersten P."/>
            <person name="Kohler A."/>
            <person name="Kuees U."/>
            <person name="Kumar T.K.A."/>
            <person name="Kuo A."/>
            <person name="LaButti K."/>
            <person name="Larrondo L.F."/>
            <person name="Lindquist E."/>
            <person name="Ling A."/>
            <person name="Lombard V."/>
            <person name="Lucas S."/>
            <person name="Lundell T."/>
            <person name="Martin R."/>
            <person name="McLaughlin D.J."/>
            <person name="Morgenstern I."/>
            <person name="Morin E."/>
            <person name="Murat C."/>
            <person name="Nagy L.G."/>
            <person name="Nolan M."/>
            <person name="Ohm R.A."/>
            <person name="Patyshakuliyeva A."/>
            <person name="Rokas A."/>
            <person name="Ruiz-Duenas F.J."/>
            <person name="Sabat G."/>
            <person name="Salamov A."/>
            <person name="Samejima M."/>
            <person name="Schmutz J."/>
            <person name="Slot J.C."/>
            <person name="St John F."/>
            <person name="Stenlid J."/>
            <person name="Sun H."/>
            <person name="Sun S."/>
            <person name="Syed K."/>
            <person name="Tsang A."/>
            <person name="Wiebenga A."/>
            <person name="Young D."/>
            <person name="Pisabarro A."/>
            <person name="Eastwood D.C."/>
            <person name="Martin F."/>
            <person name="Cullen D."/>
            <person name="Grigoriev I.V."/>
            <person name="Hibbett D.S."/>
        </authorList>
    </citation>
    <scope>NUCLEOTIDE SEQUENCE [LARGE SCALE GENOMIC DNA]</scope>
    <source>
        <strain evidence="6 7">DJM-731 SS1</strain>
    </source>
</reference>
<evidence type="ECO:0000256" key="3">
    <source>
        <dbReference type="ARBA" id="ARBA00021321"/>
    </source>
</evidence>
<name>M5FR66_DACPD</name>
<dbReference type="GeneID" id="63685740"/>
<dbReference type="Pfam" id="PF15341">
    <property type="entry name" value="SLX9"/>
    <property type="match status" value="1"/>
</dbReference>
<evidence type="ECO:0000313" key="6">
    <source>
        <dbReference type="EMBL" id="EJT98108.1"/>
    </source>
</evidence>
<dbReference type="PANTHER" id="PTHR31109:SF2">
    <property type="entry name" value="RIBOSOME BIOGENESIS PROTEIN SLX9 HOMOLOG"/>
    <property type="match status" value="1"/>
</dbReference>
<dbReference type="Proteomes" id="UP000030653">
    <property type="component" value="Unassembled WGS sequence"/>
</dbReference>
<evidence type="ECO:0000256" key="2">
    <source>
        <dbReference type="ARBA" id="ARBA00011022"/>
    </source>
</evidence>
<evidence type="ECO:0000256" key="5">
    <source>
        <dbReference type="SAM" id="MobiDB-lite"/>
    </source>
</evidence>
<dbReference type="HOGENOM" id="CLU_1331923_0_0_1"/>
<dbReference type="OrthoDB" id="18703at2759"/>
<dbReference type="GO" id="GO:0000462">
    <property type="term" value="P:maturation of SSU-rRNA from tricistronic rRNA transcript (SSU-rRNA, 5.8S rRNA, LSU-rRNA)"/>
    <property type="evidence" value="ECO:0007669"/>
    <property type="project" value="InterPro"/>
</dbReference>
<dbReference type="GO" id="GO:0030688">
    <property type="term" value="C:preribosome, small subunit precursor"/>
    <property type="evidence" value="ECO:0007669"/>
    <property type="project" value="InterPro"/>
</dbReference>
<keyword evidence="4" id="KW-0539">Nucleus</keyword>
<evidence type="ECO:0000256" key="4">
    <source>
        <dbReference type="ARBA" id="ARBA00023242"/>
    </source>
</evidence>
<keyword evidence="7" id="KW-1185">Reference proteome</keyword>
<dbReference type="RefSeq" id="XP_040625006.1">
    <property type="nucleotide sequence ID" value="XM_040770678.1"/>
</dbReference>
<dbReference type="GO" id="GO:0005730">
    <property type="term" value="C:nucleolus"/>
    <property type="evidence" value="ECO:0007669"/>
    <property type="project" value="UniProtKB-SubCell"/>
</dbReference>
<gene>
    <name evidence="6" type="ORF">DACRYDRAFT_118868</name>
</gene>
<dbReference type="EMBL" id="JH795874">
    <property type="protein sequence ID" value="EJT98108.1"/>
    <property type="molecule type" value="Genomic_DNA"/>
</dbReference>
<dbReference type="PANTHER" id="PTHR31109">
    <property type="entry name" value="PROTEIN FAM207A"/>
    <property type="match status" value="1"/>
</dbReference>
<dbReference type="STRING" id="1858805.M5FR66"/>
<comment type="subcellular location">
    <subcellularLocation>
        <location evidence="1">Nucleus</location>
        <location evidence="1">Nucleolus</location>
    </subcellularLocation>
</comment>
<protein>
    <recommendedName>
        <fullName evidence="3">Ribosome biogenesis protein SLX9</fullName>
    </recommendedName>
</protein>